<dbReference type="GeneID" id="19235908"/>
<dbReference type="SUPFAM" id="SSF48371">
    <property type="entry name" value="ARM repeat"/>
    <property type="match status" value="1"/>
</dbReference>
<evidence type="ECO:0000313" key="3">
    <source>
        <dbReference type="EMBL" id="ERF73595.1"/>
    </source>
</evidence>
<protein>
    <recommendedName>
        <fullName evidence="5">RNA polymerase I-specific transcription initiation factor RRN3</fullName>
    </recommendedName>
</protein>
<dbReference type="Pfam" id="PF05327">
    <property type="entry name" value="RRN3"/>
    <property type="match status" value="1"/>
</dbReference>
<dbReference type="InterPro" id="IPR016024">
    <property type="entry name" value="ARM-type_fold"/>
</dbReference>
<accession>U1HSS1</accession>
<dbReference type="GO" id="GO:0001042">
    <property type="term" value="F:RNA polymerase I core binding"/>
    <property type="evidence" value="ECO:0007669"/>
    <property type="project" value="TreeGrafter"/>
</dbReference>
<dbReference type="AlphaFoldDB" id="U1HSS1"/>
<dbReference type="PANTHER" id="PTHR12790">
    <property type="entry name" value="TRANSCRIPTION INITIATION FACTOR IA RRN3"/>
    <property type="match status" value="1"/>
</dbReference>
<feature type="region of interest" description="Disordered" evidence="2">
    <location>
        <begin position="318"/>
        <end position="349"/>
    </location>
</feature>
<feature type="region of interest" description="Disordered" evidence="2">
    <location>
        <begin position="24"/>
        <end position="55"/>
    </location>
</feature>
<dbReference type="PANTHER" id="PTHR12790:SF0">
    <property type="entry name" value="RNA POLYMERASE I-SPECIFIC TRANSCRIPTION INITIATION FACTOR RRN3-RELATED"/>
    <property type="match status" value="1"/>
</dbReference>
<evidence type="ECO:0000313" key="4">
    <source>
        <dbReference type="Proteomes" id="UP000019373"/>
    </source>
</evidence>
<sequence length="683" mass="77219">MATLAPRAAPFNLPVAQVNAFPSSALKPRPVLKRTRDESADMEVPSSPSKRSRVTFDSDVEYVSADDDDEVDPQLIREQVRRAIQRHLSGGDDEAYENVKQIFLADPKKENAPSPRAVHAHLQAVLAHISSLDKSCNGLVNAILSCEWVGRDENFVKLYINVLGNLAAAKSGYLSKILHTLVDLLGEQRTRRLLGTRIVRQARIHSRGRRAIAYLLNLVPAASSTLAQVIQRKLTMDYRKPQERLLYMKNFLALLEHAQELKGAVLGMITSELVKLDVSVQVDMEDYADELEEEIVQEVSSSQTLVDSASQLSLNKAIEEEGEDEEDGGSTTSDSSADEEDELGPVEVQRRRVTAHLETVDAVMNLLFEYYNPLVLASNLAVSDDAMNLLTTHFSNIILPTHRSRHAQFLIFHFSQTSSVFVDKFATTCIATLLDHNQPPILRQTAGSYLAGFVGRGAHVPLPVIQDGFQLLCDELESLRKELEPSCRGPDLRRYTSFYSLMQAIMYIFCFRWRDLATHREEEDSDDEQEVEEYQFPDDIKRKLTQAVNSALNPLRICTPDIVHQFAETCRRLHFLYLFPKVESNKHVRLSNTRRDFTDSAIGQVERDLGWVGESGMLEGYFPFDPYRLPRSRKWIVDDYLEWKGLPGDEVENDDDDDDATDDEMINEESHDDGEETATEEDA</sequence>
<dbReference type="HOGENOM" id="CLU_010579_1_1_1"/>
<proteinExistence type="inferred from homology"/>
<evidence type="ECO:0000256" key="1">
    <source>
        <dbReference type="ARBA" id="ARBA00010098"/>
    </source>
</evidence>
<comment type="similarity">
    <text evidence="1">Belongs to the RRN3 family.</text>
</comment>
<feature type="region of interest" description="Disordered" evidence="2">
    <location>
        <begin position="645"/>
        <end position="683"/>
    </location>
</feature>
<feature type="compositionally biased region" description="Acidic residues" evidence="2">
    <location>
        <begin position="649"/>
        <end position="683"/>
    </location>
</feature>
<dbReference type="GO" id="GO:0006361">
    <property type="term" value="P:transcription initiation at RNA polymerase I promoter"/>
    <property type="evidence" value="ECO:0007669"/>
    <property type="project" value="InterPro"/>
</dbReference>
<name>U1HSS1_ENDPU</name>
<evidence type="ECO:0000256" key="2">
    <source>
        <dbReference type="SAM" id="MobiDB-lite"/>
    </source>
</evidence>
<dbReference type="GO" id="GO:0001181">
    <property type="term" value="F:RNA polymerase I general transcription initiation factor activity"/>
    <property type="evidence" value="ECO:0007669"/>
    <property type="project" value="InterPro"/>
</dbReference>
<dbReference type="eggNOG" id="KOG2434">
    <property type="taxonomic scope" value="Eukaryota"/>
</dbReference>
<organism evidence="3 4">
    <name type="scientific">Endocarpon pusillum (strain Z07020 / HMAS-L-300199)</name>
    <name type="common">Lichen-forming fungus</name>
    <dbReference type="NCBI Taxonomy" id="1263415"/>
    <lineage>
        <taxon>Eukaryota</taxon>
        <taxon>Fungi</taxon>
        <taxon>Dikarya</taxon>
        <taxon>Ascomycota</taxon>
        <taxon>Pezizomycotina</taxon>
        <taxon>Eurotiomycetes</taxon>
        <taxon>Chaetothyriomycetidae</taxon>
        <taxon>Verrucariales</taxon>
        <taxon>Verrucariaceae</taxon>
        <taxon>Endocarpon</taxon>
    </lineage>
</organism>
<dbReference type="GO" id="GO:0005634">
    <property type="term" value="C:nucleus"/>
    <property type="evidence" value="ECO:0007669"/>
    <property type="project" value="TreeGrafter"/>
</dbReference>
<dbReference type="OrthoDB" id="26970at2759"/>
<keyword evidence="4" id="KW-1185">Reference proteome</keyword>
<evidence type="ECO:0008006" key="5">
    <source>
        <dbReference type="Google" id="ProtNLM"/>
    </source>
</evidence>
<dbReference type="OMA" id="VCSPAIV"/>
<gene>
    <name evidence="3" type="ORF">EPUS_00848</name>
</gene>
<dbReference type="Proteomes" id="UP000019373">
    <property type="component" value="Unassembled WGS sequence"/>
</dbReference>
<dbReference type="InterPro" id="IPR007991">
    <property type="entry name" value="RNA_pol_I_trans_ini_fac_RRN3"/>
</dbReference>
<dbReference type="EMBL" id="KE720941">
    <property type="protein sequence ID" value="ERF73595.1"/>
    <property type="molecule type" value="Genomic_DNA"/>
</dbReference>
<reference evidence="4" key="1">
    <citation type="journal article" date="2014" name="BMC Genomics">
        <title>Genome characteristics reveal the impact of lichenization on lichen-forming fungus Endocarpon pusillum Hedwig (Verrucariales, Ascomycota).</title>
        <authorList>
            <person name="Wang Y.-Y."/>
            <person name="Liu B."/>
            <person name="Zhang X.-Y."/>
            <person name="Zhou Q.-M."/>
            <person name="Zhang T."/>
            <person name="Li H."/>
            <person name="Yu Y.-F."/>
            <person name="Zhang X.-L."/>
            <person name="Hao X.-Y."/>
            <person name="Wang M."/>
            <person name="Wang L."/>
            <person name="Wei J.-C."/>
        </authorList>
    </citation>
    <scope>NUCLEOTIDE SEQUENCE [LARGE SCALE GENOMIC DNA]</scope>
    <source>
        <strain evidence="4">Z07020 / HMAS-L-300199</strain>
    </source>
</reference>
<dbReference type="RefSeq" id="XP_007800598.1">
    <property type="nucleotide sequence ID" value="XM_007802407.1"/>
</dbReference>